<dbReference type="GO" id="GO:1990904">
    <property type="term" value="C:ribonucleoprotein complex"/>
    <property type="evidence" value="ECO:0007669"/>
    <property type="project" value="UniProtKB-KW"/>
</dbReference>
<dbReference type="GO" id="GO:0003735">
    <property type="term" value="F:structural constituent of ribosome"/>
    <property type="evidence" value="ECO:0007669"/>
    <property type="project" value="InterPro"/>
</dbReference>
<dbReference type="InParanoid" id="Q752W0"/>
<keyword evidence="4" id="KW-0689">Ribosomal protein</keyword>
<dbReference type="eggNOG" id="KOG4778">
    <property type="taxonomic scope" value="Eukaryota"/>
</dbReference>
<dbReference type="OrthoDB" id="2098203at2759"/>
<name>Q752W0_EREGS</name>
<reference evidence="9" key="2">
    <citation type="journal article" date="2013" name="G3 (Bethesda)">
        <title>Genomes of Ashbya fungi isolated from insects reveal four mating-type loci, numerous translocations, lack of transposons, and distinct gene duplications.</title>
        <authorList>
            <person name="Dietrich F.S."/>
            <person name="Voegeli S."/>
            <person name="Kuo S."/>
            <person name="Philippsen P."/>
        </authorList>
    </citation>
    <scope>GENOME REANNOTATION</scope>
    <source>
        <strain evidence="9">ATCC 10895 / CBS 109.51 / FGSC 9923 / NRRL Y-1056</strain>
    </source>
</reference>
<gene>
    <name evidence="8" type="ORF">AGOS_AFR463C</name>
</gene>
<keyword evidence="5" id="KW-0496">Mitochondrion</keyword>
<dbReference type="GO" id="GO:0005840">
    <property type="term" value="C:ribosome"/>
    <property type="evidence" value="ECO:0007669"/>
    <property type="project" value="UniProtKB-KW"/>
</dbReference>
<dbReference type="GO" id="GO:0005739">
    <property type="term" value="C:mitochondrion"/>
    <property type="evidence" value="ECO:0007669"/>
    <property type="project" value="UniProtKB-SubCell"/>
</dbReference>
<dbReference type="EMBL" id="AE016819">
    <property type="protein sequence ID" value="AAS53834.1"/>
    <property type="molecule type" value="Genomic_DNA"/>
</dbReference>
<keyword evidence="9" id="KW-1185">Reference proteome</keyword>
<dbReference type="OMA" id="DYAYKAP"/>
<dbReference type="AlphaFoldDB" id="Q752W0"/>
<evidence type="ECO:0000256" key="3">
    <source>
        <dbReference type="ARBA" id="ARBA00022946"/>
    </source>
</evidence>
<dbReference type="STRING" id="284811.Q752W0"/>
<dbReference type="FunCoup" id="Q752W0">
    <property type="interactions" value="295"/>
</dbReference>
<accession>Q752W0</accession>
<evidence type="ECO:0000256" key="4">
    <source>
        <dbReference type="ARBA" id="ARBA00022980"/>
    </source>
</evidence>
<dbReference type="HOGENOM" id="CLU_126124_0_0_1"/>
<dbReference type="PANTHER" id="PTHR39150:SF1">
    <property type="entry name" value="LARGE RIBOSOMAL SUBUNIT PROTEIN ML40"/>
    <property type="match status" value="1"/>
</dbReference>
<sequence length="142" mass="15914">MHIVPRPSTSFGAPLRAFVRGKRTKAGSGLSPAAQRAATQLAVMTARKKQPRLLRLSPEDLVRHQTIQACWNDYQKTAREARSAQLREQYASVAAAMAELERLDAGLFRAASAPESGKRFPLELRVPTDFPPTKLWHYEFKN</sequence>
<dbReference type="FunFam" id="6.10.250.3440:FF:000001">
    <property type="entry name" value="Mitochondrial ribosomal protein L40"/>
    <property type="match status" value="1"/>
</dbReference>
<evidence type="ECO:0000256" key="2">
    <source>
        <dbReference type="ARBA" id="ARBA00009360"/>
    </source>
</evidence>
<evidence type="ECO:0000256" key="7">
    <source>
        <dbReference type="ARBA" id="ARBA00035192"/>
    </source>
</evidence>
<dbReference type="RefSeq" id="NP_986010.1">
    <property type="nucleotide sequence ID" value="NM_212146.1"/>
</dbReference>
<comment type="similarity">
    <text evidence="2">Belongs to the mitochondrion-specific ribosomal protein mL40 family.</text>
</comment>
<keyword evidence="6" id="KW-0687">Ribonucleoprotein</keyword>
<dbReference type="Gene3D" id="6.10.250.3440">
    <property type="match status" value="1"/>
</dbReference>
<evidence type="ECO:0000256" key="5">
    <source>
        <dbReference type="ARBA" id="ARBA00023128"/>
    </source>
</evidence>
<protein>
    <recommendedName>
        <fullName evidence="7">Large ribosomal subunit protein mL40</fullName>
    </recommendedName>
</protein>
<comment type="subcellular location">
    <subcellularLocation>
        <location evidence="1">Mitochondrion</location>
    </subcellularLocation>
</comment>
<evidence type="ECO:0000313" key="8">
    <source>
        <dbReference type="EMBL" id="AAS53834.1"/>
    </source>
</evidence>
<dbReference type="InterPro" id="IPR042831">
    <property type="entry name" value="Ribosomal_mL40_fung"/>
</dbReference>
<keyword evidence="3" id="KW-0809">Transit peptide</keyword>
<dbReference type="KEGG" id="ago:AGOS_AFR463C"/>
<organism evidence="8 9">
    <name type="scientific">Eremothecium gossypii (strain ATCC 10895 / CBS 109.51 / FGSC 9923 / NRRL Y-1056)</name>
    <name type="common">Yeast</name>
    <name type="synonym">Ashbya gossypii</name>
    <dbReference type="NCBI Taxonomy" id="284811"/>
    <lineage>
        <taxon>Eukaryota</taxon>
        <taxon>Fungi</taxon>
        <taxon>Dikarya</taxon>
        <taxon>Ascomycota</taxon>
        <taxon>Saccharomycotina</taxon>
        <taxon>Saccharomycetes</taxon>
        <taxon>Saccharomycetales</taxon>
        <taxon>Saccharomycetaceae</taxon>
        <taxon>Eremothecium</taxon>
    </lineage>
</organism>
<dbReference type="Proteomes" id="UP000000591">
    <property type="component" value="Chromosome VI"/>
</dbReference>
<evidence type="ECO:0000256" key="6">
    <source>
        <dbReference type="ARBA" id="ARBA00023274"/>
    </source>
</evidence>
<dbReference type="Pfam" id="PF09812">
    <property type="entry name" value="MRP-L28"/>
    <property type="match status" value="1"/>
</dbReference>
<dbReference type="InterPro" id="IPR019192">
    <property type="entry name" value="Ribosomal_mL40"/>
</dbReference>
<evidence type="ECO:0000313" key="9">
    <source>
        <dbReference type="Proteomes" id="UP000000591"/>
    </source>
</evidence>
<dbReference type="GeneID" id="4622287"/>
<proteinExistence type="inferred from homology"/>
<reference evidence="8 9" key="1">
    <citation type="journal article" date="2004" name="Science">
        <title>The Ashbya gossypii genome as a tool for mapping the ancient Saccharomyces cerevisiae genome.</title>
        <authorList>
            <person name="Dietrich F.S."/>
            <person name="Voegeli S."/>
            <person name="Brachat S."/>
            <person name="Lerch A."/>
            <person name="Gates K."/>
            <person name="Steiner S."/>
            <person name="Mohr C."/>
            <person name="Pohlmann R."/>
            <person name="Luedi P."/>
            <person name="Choi S."/>
            <person name="Wing R.A."/>
            <person name="Flavier A."/>
            <person name="Gaffney T.D."/>
            <person name="Philippsen P."/>
        </authorList>
    </citation>
    <scope>NUCLEOTIDE SEQUENCE [LARGE SCALE GENOMIC DNA]</scope>
    <source>
        <strain evidence="9">ATCC 10895 / CBS 109.51 / FGSC 9923 / NRRL Y-1056</strain>
    </source>
</reference>
<dbReference type="PANTHER" id="PTHR39150">
    <property type="entry name" value="54S RIBOSOMAL PROTEIN L28, MITOCHONDRIAL"/>
    <property type="match status" value="1"/>
</dbReference>
<dbReference type="GO" id="GO:0032543">
    <property type="term" value="P:mitochondrial translation"/>
    <property type="evidence" value="ECO:0007669"/>
    <property type="project" value="InterPro"/>
</dbReference>
<evidence type="ECO:0000256" key="1">
    <source>
        <dbReference type="ARBA" id="ARBA00004173"/>
    </source>
</evidence>